<keyword evidence="1" id="KW-0418">Kinase</keyword>
<reference evidence="3 4" key="1">
    <citation type="submission" date="2022-05" db="EMBL/GenBank/DDBJ databases">
        <title>Luteimonas sp. SX5, whole genome shotgun sequencing project.</title>
        <authorList>
            <person name="Zhao G."/>
            <person name="Shen L."/>
        </authorList>
    </citation>
    <scope>NUCLEOTIDE SEQUENCE [LARGE SCALE GENOMIC DNA]</scope>
    <source>
        <strain evidence="3 4">SX5</strain>
    </source>
</reference>
<evidence type="ECO:0000256" key="1">
    <source>
        <dbReference type="ARBA" id="ARBA00022527"/>
    </source>
</evidence>
<dbReference type="InterPro" id="IPR003594">
    <property type="entry name" value="HATPase_dom"/>
</dbReference>
<gene>
    <name evidence="3" type="ORF">M2650_13925</name>
</gene>
<dbReference type="CDD" id="cd16936">
    <property type="entry name" value="HATPase_RsbW-like"/>
    <property type="match status" value="1"/>
</dbReference>
<keyword evidence="3" id="KW-0547">Nucleotide-binding</keyword>
<keyword evidence="4" id="KW-1185">Reference proteome</keyword>
<dbReference type="GO" id="GO:0005524">
    <property type="term" value="F:ATP binding"/>
    <property type="evidence" value="ECO:0007669"/>
    <property type="project" value="UniProtKB-KW"/>
</dbReference>
<dbReference type="EMBL" id="JAMBEP010000003">
    <property type="protein sequence ID" value="MCL1635723.1"/>
    <property type="molecule type" value="Genomic_DNA"/>
</dbReference>
<dbReference type="InterPro" id="IPR050267">
    <property type="entry name" value="Anti-sigma-factor_SerPK"/>
</dbReference>
<dbReference type="PANTHER" id="PTHR35526">
    <property type="entry name" value="ANTI-SIGMA-F FACTOR RSBW-RELATED"/>
    <property type="match status" value="1"/>
</dbReference>
<keyword evidence="1" id="KW-0723">Serine/threonine-protein kinase</keyword>
<keyword evidence="1" id="KW-0808">Transferase</keyword>
<dbReference type="SUPFAM" id="SSF55874">
    <property type="entry name" value="ATPase domain of HSP90 chaperone/DNA topoisomerase II/histidine kinase"/>
    <property type="match status" value="1"/>
</dbReference>
<evidence type="ECO:0000313" key="4">
    <source>
        <dbReference type="Proteomes" id="UP001431217"/>
    </source>
</evidence>
<proteinExistence type="predicted"/>
<name>A0ABT0MM18_9GAMM</name>
<dbReference type="Pfam" id="PF13581">
    <property type="entry name" value="HATPase_c_2"/>
    <property type="match status" value="1"/>
</dbReference>
<evidence type="ECO:0000259" key="2">
    <source>
        <dbReference type="Pfam" id="PF13581"/>
    </source>
</evidence>
<dbReference type="Proteomes" id="UP001431217">
    <property type="component" value="Unassembled WGS sequence"/>
</dbReference>
<feature type="domain" description="Histidine kinase/HSP90-like ATPase" evidence="2">
    <location>
        <begin position="7"/>
        <end position="132"/>
    </location>
</feature>
<comment type="caution">
    <text evidence="3">The sequence shown here is derived from an EMBL/GenBank/DDBJ whole genome shotgun (WGS) entry which is preliminary data.</text>
</comment>
<dbReference type="PANTHER" id="PTHR35526:SF6">
    <property type="entry name" value="SLR1861 PROTEIN"/>
    <property type="match status" value="1"/>
</dbReference>
<sequence>MHLRIAIPNRRERLRELADTIDAALLAHGIDRVLRDDVRLIAEEVAGNSVGHGYPEDCSGEVVVEIDRRPGALALEFRDDGRPFDPLSAPAPALDGDIDARPIGGLGLHLVRELAHSLSYAREEPYNVLRVTLRDPAHGR</sequence>
<protein>
    <submittedName>
        <fullName evidence="3">ATP-binding protein</fullName>
    </submittedName>
</protein>
<accession>A0ABT0MM18</accession>
<keyword evidence="3" id="KW-0067">ATP-binding</keyword>
<dbReference type="RefSeq" id="WP_249475677.1">
    <property type="nucleotide sequence ID" value="NZ_JAMBEP010000003.1"/>
</dbReference>
<dbReference type="Gene3D" id="3.30.565.10">
    <property type="entry name" value="Histidine kinase-like ATPase, C-terminal domain"/>
    <property type="match status" value="1"/>
</dbReference>
<organism evidence="3 4">
    <name type="scientific">Luteimonas galliterrae</name>
    <dbReference type="NCBI Taxonomy" id="2940486"/>
    <lineage>
        <taxon>Bacteria</taxon>
        <taxon>Pseudomonadati</taxon>
        <taxon>Pseudomonadota</taxon>
        <taxon>Gammaproteobacteria</taxon>
        <taxon>Lysobacterales</taxon>
        <taxon>Lysobacteraceae</taxon>
        <taxon>Luteimonas</taxon>
    </lineage>
</organism>
<dbReference type="InterPro" id="IPR036890">
    <property type="entry name" value="HATPase_C_sf"/>
</dbReference>
<evidence type="ECO:0000313" key="3">
    <source>
        <dbReference type="EMBL" id="MCL1635723.1"/>
    </source>
</evidence>